<dbReference type="AlphaFoldDB" id="J3KVW5"/>
<reference evidence="2" key="1">
    <citation type="journal article" date="2013" name="Nat. Commun.">
        <title>Whole-genome sequencing of Oryza brachyantha reveals mechanisms underlying Oryza genome evolution.</title>
        <authorList>
            <person name="Chen J."/>
            <person name="Huang Q."/>
            <person name="Gao D."/>
            <person name="Wang J."/>
            <person name="Lang Y."/>
            <person name="Liu T."/>
            <person name="Li B."/>
            <person name="Bai Z."/>
            <person name="Luis Goicoechea J."/>
            <person name="Liang C."/>
            <person name="Chen C."/>
            <person name="Zhang W."/>
            <person name="Sun S."/>
            <person name="Liao Y."/>
            <person name="Zhang X."/>
            <person name="Yang L."/>
            <person name="Song C."/>
            <person name="Wang M."/>
            <person name="Shi J."/>
            <person name="Liu G."/>
            <person name="Liu J."/>
            <person name="Zhou H."/>
            <person name="Zhou W."/>
            <person name="Yu Q."/>
            <person name="An N."/>
            <person name="Chen Y."/>
            <person name="Cai Q."/>
            <person name="Wang B."/>
            <person name="Liu B."/>
            <person name="Min J."/>
            <person name="Huang Y."/>
            <person name="Wu H."/>
            <person name="Li Z."/>
            <person name="Zhang Y."/>
            <person name="Yin Y."/>
            <person name="Song W."/>
            <person name="Jiang J."/>
            <person name="Jackson S.A."/>
            <person name="Wing R.A."/>
            <person name="Wang J."/>
            <person name="Chen M."/>
        </authorList>
    </citation>
    <scope>NUCLEOTIDE SEQUENCE [LARGE SCALE GENOMIC DNA]</scope>
    <source>
        <strain evidence="2">cv. IRGC 101232</strain>
    </source>
</reference>
<dbReference type="EnsemblPlants" id="OB01G11210.1">
    <property type="protein sequence ID" value="OB01G11210.1"/>
    <property type="gene ID" value="OB01G11210"/>
</dbReference>
<protein>
    <submittedName>
        <fullName evidence="2">Uncharacterized protein</fullName>
    </submittedName>
</protein>
<dbReference type="Gramene" id="OB01G11210.1">
    <property type="protein sequence ID" value="OB01G11210.1"/>
    <property type="gene ID" value="OB01G11210"/>
</dbReference>
<name>J3KVW5_ORYBR</name>
<feature type="region of interest" description="Disordered" evidence="1">
    <location>
        <begin position="23"/>
        <end position="62"/>
    </location>
</feature>
<proteinExistence type="predicted"/>
<dbReference type="HOGENOM" id="CLU_2910948_0_0_1"/>
<evidence type="ECO:0000256" key="1">
    <source>
        <dbReference type="SAM" id="MobiDB-lite"/>
    </source>
</evidence>
<reference evidence="2" key="2">
    <citation type="submission" date="2013-04" db="UniProtKB">
        <authorList>
            <consortium name="EnsemblPlants"/>
        </authorList>
    </citation>
    <scope>IDENTIFICATION</scope>
</reference>
<dbReference type="Proteomes" id="UP000006038">
    <property type="component" value="Chromosome 1"/>
</dbReference>
<evidence type="ECO:0000313" key="3">
    <source>
        <dbReference type="Proteomes" id="UP000006038"/>
    </source>
</evidence>
<sequence>MTIDLHGDNSYLIIWRKATAPVRSRVGGDPGRRKRSKDLFFSPPSPPFLSSSSCTWESRERE</sequence>
<organism evidence="2">
    <name type="scientific">Oryza brachyantha</name>
    <name type="common">malo sina</name>
    <dbReference type="NCBI Taxonomy" id="4533"/>
    <lineage>
        <taxon>Eukaryota</taxon>
        <taxon>Viridiplantae</taxon>
        <taxon>Streptophyta</taxon>
        <taxon>Embryophyta</taxon>
        <taxon>Tracheophyta</taxon>
        <taxon>Spermatophyta</taxon>
        <taxon>Magnoliopsida</taxon>
        <taxon>Liliopsida</taxon>
        <taxon>Poales</taxon>
        <taxon>Poaceae</taxon>
        <taxon>BOP clade</taxon>
        <taxon>Oryzoideae</taxon>
        <taxon>Oryzeae</taxon>
        <taxon>Oryzinae</taxon>
        <taxon>Oryza</taxon>
    </lineage>
</organism>
<accession>J3KVW5</accession>
<evidence type="ECO:0000313" key="2">
    <source>
        <dbReference type="EnsemblPlants" id="OB01G11210.1"/>
    </source>
</evidence>
<keyword evidence="3" id="KW-1185">Reference proteome</keyword>